<evidence type="ECO:0000256" key="8">
    <source>
        <dbReference type="ARBA" id="ARBA00023146"/>
    </source>
</evidence>
<dbReference type="GO" id="GO:0005524">
    <property type="term" value="F:ATP binding"/>
    <property type="evidence" value="ECO:0007669"/>
    <property type="project" value="UniProtKB-KW"/>
</dbReference>
<dbReference type="GO" id="GO:0006424">
    <property type="term" value="P:glutamyl-tRNA aminoacylation"/>
    <property type="evidence" value="ECO:0000318"/>
    <property type="project" value="GO_Central"/>
</dbReference>
<evidence type="ECO:0000256" key="2">
    <source>
        <dbReference type="ARBA" id="ARBA00007894"/>
    </source>
</evidence>
<organism evidence="21 22">
    <name type="scientific">Strongylocentrotus purpuratus</name>
    <name type="common">Purple sea urchin</name>
    <dbReference type="NCBI Taxonomy" id="7668"/>
    <lineage>
        <taxon>Eukaryota</taxon>
        <taxon>Metazoa</taxon>
        <taxon>Echinodermata</taxon>
        <taxon>Eleutherozoa</taxon>
        <taxon>Echinozoa</taxon>
        <taxon>Echinoidea</taxon>
        <taxon>Euechinoidea</taxon>
        <taxon>Echinacea</taxon>
        <taxon>Camarodonta</taxon>
        <taxon>Echinidea</taxon>
        <taxon>Strongylocentrotidae</taxon>
        <taxon>Strongylocentrotus</taxon>
    </lineage>
</organism>
<dbReference type="SUPFAM" id="SSF52374">
    <property type="entry name" value="Nucleotidylyl transferase"/>
    <property type="match status" value="1"/>
</dbReference>
<evidence type="ECO:0000256" key="11">
    <source>
        <dbReference type="ARBA" id="ARBA00044142"/>
    </source>
</evidence>
<dbReference type="InterPro" id="IPR049940">
    <property type="entry name" value="GluQ/Sye"/>
</dbReference>
<dbReference type="NCBIfam" id="TIGR00464">
    <property type="entry name" value="gltX_bact"/>
    <property type="match status" value="1"/>
</dbReference>
<comment type="catalytic activity">
    <reaction evidence="16">
        <text>tRNA(Gln) + L-glutamate + ATP = L-glutamyl-tRNA(Gln) + AMP + diphosphate</text>
        <dbReference type="Rhea" id="RHEA:64612"/>
        <dbReference type="Rhea" id="RHEA-COMP:9662"/>
        <dbReference type="Rhea" id="RHEA-COMP:9684"/>
        <dbReference type="ChEBI" id="CHEBI:29985"/>
        <dbReference type="ChEBI" id="CHEBI:30616"/>
        <dbReference type="ChEBI" id="CHEBI:33019"/>
        <dbReference type="ChEBI" id="CHEBI:78442"/>
        <dbReference type="ChEBI" id="CHEBI:78520"/>
        <dbReference type="ChEBI" id="CHEBI:456215"/>
    </reaction>
    <physiologicalReaction direction="left-to-right" evidence="16">
        <dbReference type="Rhea" id="RHEA:64613"/>
    </physiologicalReaction>
</comment>
<comment type="catalytic activity">
    <reaction evidence="15">
        <text>tRNA(Glx) + L-glutamate + ATP = L-glutamyl-tRNA(Glx) + AMP + diphosphate</text>
        <dbReference type="Rhea" id="RHEA:18397"/>
        <dbReference type="Rhea" id="RHEA-COMP:9713"/>
        <dbReference type="Rhea" id="RHEA-COMP:9716"/>
        <dbReference type="ChEBI" id="CHEBI:29985"/>
        <dbReference type="ChEBI" id="CHEBI:30616"/>
        <dbReference type="ChEBI" id="CHEBI:33019"/>
        <dbReference type="ChEBI" id="CHEBI:78442"/>
        <dbReference type="ChEBI" id="CHEBI:78520"/>
        <dbReference type="ChEBI" id="CHEBI:456215"/>
        <dbReference type="EC" id="6.1.1.24"/>
    </reaction>
    <physiologicalReaction direction="left-to-right" evidence="15">
        <dbReference type="Rhea" id="RHEA:18398"/>
    </physiologicalReaction>
</comment>
<dbReference type="SUPFAM" id="SSF48163">
    <property type="entry name" value="An anticodon-binding domain of class I aminoacyl-tRNA synthetases"/>
    <property type="match status" value="1"/>
</dbReference>
<comment type="catalytic activity">
    <reaction evidence="14">
        <text>tRNA(Glu) + L-glutamate + ATP = L-glutamyl-tRNA(Glu) + AMP + diphosphate</text>
        <dbReference type="Rhea" id="RHEA:23540"/>
        <dbReference type="Rhea" id="RHEA-COMP:9663"/>
        <dbReference type="Rhea" id="RHEA-COMP:9680"/>
        <dbReference type="ChEBI" id="CHEBI:29985"/>
        <dbReference type="ChEBI" id="CHEBI:30616"/>
        <dbReference type="ChEBI" id="CHEBI:33019"/>
        <dbReference type="ChEBI" id="CHEBI:78442"/>
        <dbReference type="ChEBI" id="CHEBI:78520"/>
        <dbReference type="ChEBI" id="CHEBI:456215"/>
        <dbReference type="EC" id="6.1.1.17"/>
    </reaction>
    <physiologicalReaction direction="left-to-right" evidence="14">
        <dbReference type="Rhea" id="RHEA:23541"/>
    </physiologicalReaction>
</comment>
<dbReference type="EC" id="6.1.1.24" evidence="10"/>
<feature type="transmembrane region" description="Helical" evidence="18">
    <location>
        <begin position="12"/>
        <end position="33"/>
    </location>
</feature>
<keyword evidence="6 17" id="KW-0067">ATP-binding</keyword>
<dbReference type="GO" id="GO:0004818">
    <property type="term" value="F:glutamate-tRNA ligase activity"/>
    <property type="evidence" value="ECO:0000318"/>
    <property type="project" value="GO_Central"/>
</dbReference>
<dbReference type="InterPro" id="IPR020058">
    <property type="entry name" value="Glu/Gln-tRNA-synth_Ib_cat-dom"/>
</dbReference>
<dbReference type="Proteomes" id="UP000007110">
    <property type="component" value="Unassembled WGS sequence"/>
</dbReference>
<dbReference type="CTD" id="124454"/>
<feature type="domain" description="Glutamyl/glutaminyl-tRNA synthetase class Ib catalytic" evidence="19">
    <location>
        <begin position="57"/>
        <end position="371"/>
    </location>
</feature>
<dbReference type="InterPro" id="IPR008925">
    <property type="entry name" value="aa_tRNA-synth_I_cd-bd_sf"/>
</dbReference>
<evidence type="ECO:0000256" key="4">
    <source>
        <dbReference type="ARBA" id="ARBA00022598"/>
    </source>
</evidence>
<dbReference type="GO" id="GO:0000049">
    <property type="term" value="F:tRNA binding"/>
    <property type="evidence" value="ECO:0007669"/>
    <property type="project" value="InterPro"/>
</dbReference>
<dbReference type="PANTHER" id="PTHR43311:SF2">
    <property type="entry name" value="GLUTAMATE--TRNA LIGASE, MITOCHONDRIAL-RELATED"/>
    <property type="match status" value="1"/>
</dbReference>
<keyword evidence="4 17" id="KW-0436">Ligase</keyword>
<dbReference type="InterPro" id="IPR020751">
    <property type="entry name" value="aa-tRNA-synth_I_codon-bd_sub2"/>
</dbReference>
<dbReference type="Gene3D" id="1.10.10.350">
    <property type="match status" value="1"/>
</dbReference>
<dbReference type="Pfam" id="PF00749">
    <property type="entry name" value="tRNA-synt_1c"/>
    <property type="match status" value="1"/>
</dbReference>
<keyword evidence="18" id="KW-0472">Membrane</keyword>
<dbReference type="FunFam" id="3.40.50.620:FF:000045">
    <property type="entry name" value="Glutamate--tRNA ligase, mitochondrial"/>
    <property type="match status" value="1"/>
</dbReference>
<dbReference type="OrthoDB" id="428822at2759"/>
<evidence type="ECO:0000256" key="9">
    <source>
        <dbReference type="ARBA" id="ARBA00030865"/>
    </source>
</evidence>
<dbReference type="InParanoid" id="A0A7M7NM25"/>
<evidence type="ECO:0000256" key="18">
    <source>
        <dbReference type="SAM" id="Phobius"/>
    </source>
</evidence>
<keyword evidence="22" id="KW-1185">Reference proteome</keyword>
<keyword evidence="7 17" id="KW-0648">Protein biosynthesis</keyword>
<dbReference type="CDD" id="cd00808">
    <property type="entry name" value="GluRS_core"/>
    <property type="match status" value="1"/>
</dbReference>
<dbReference type="InterPro" id="IPR033910">
    <property type="entry name" value="GluRS_core"/>
</dbReference>
<feature type="domain" description="Aminoacyl-tRNA synthetase class I anticodon-binding" evidence="20">
    <location>
        <begin position="404"/>
        <end position="542"/>
    </location>
</feature>
<proteinExistence type="inferred from homology"/>
<keyword evidence="18" id="KW-1133">Transmembrane helix</keyword>
<evidence type="ECO:0000313" key="21">
    <source>
        <dbReference type="EnsemblMetazoa" id="XP_030837750"/>
    </source>
</evidence>
<dbReference type="PANTHER" id="PTHR43311">
    <property type="entry name" value="GLUTAMATE--TRNA LIGASE"/>
    <property type="match status" value="1"/>
</dbReference>
<dbReference type="HAMAP" id="MF_00022">
    <property type="entry name" value="Glu_tRNA_synth_type1"/>
    <property type="match status" value="1"/>
</dbReference>
<evidence type="ECO:0000256" key="1">
    <source>
        <dbReference type="ARBA" id="ARBA00004173"/>
    </source>
</evidence>
<dbReference type="GeneID" id="583633"/>
<evidence type="ECO:0000259" key="20">
    <source>
        <dbReference type="Pfam" id="PF19269"/>
    </source>
</evidence>
<evidence type="ECO:0000256" key="3">
    <source>
        <dbReference type="ARBA" id="ARBA00012835"/>
    </source>
</evidence>
<dbReference type="EC" id="6.1.1.17" evidence="3"/>
<evidence type="ECO:0000256" key="15">
    <source>
        <dbReference type="ARBA" id="ARBA00047479"/>
    </source>
</evidence>
<accession>A0A7M7NM25</accession>
<dbReference type="OMA" id="QAPRYDN"/>
<sequence>MQLIADRGTLTLSLIVGCYCWTRVLVISAAMVLRYKVCLLRTTFRRLFSTTSLQDSVRVRFAPSPTGFLHLGGLRTALYNFIYAKSLGGKFILRIEDTDQTRLVPGALDNLHSMLEWSGLVPDEGPLPGGMHGPYVQSERLHLYNQHIQTLLENGTAYKCFCSSQRLELLRKAAIRNGETPRYDNKCRHLTQKDINKQTAEGKSFVIRFKLNPGVEPNTDLVYGRTLYDAGHVEGDPVLMKSDGFPTYHFANVVDDHLMEISHVLRGQEWLASVSKHLSLYQAFGWKPPNFAHLPLLMNKDGTKLSKRQGDIFVENFKDQGYMSEAVLNFITFCGSGFDDNRKIRNLEQLIADFSLEKVTTHSAMLDMDLLDGVNRGHISRLMGSDKGQQRLIKKLRDTVKQELGERTNGTLHQMDDDYLRRVLLARKDHIGRLKDLTSPDYAFLWLCPDLTKADFSSITQHSDVILSSAIRHLGQAESFTKETLSPILKQCFTSLPAGLKYSHCMKVLRVAMSGLMEGPPVAEMMEILGGEETVRRLEAALDHLQR</sequence>
<evidence type="ECO:0000256" key="16">
    <source>
        <dbReference type="ARBA" id="ARBA00047689"/>
    </source>
</evidence>
<reference evidence="22" key="1">
    <citation type="submission" date="2015-02" db="EMBL/GenBank/DDBJ databases">
        <title>Genome sequencing for Strongylocentrotus purpuratus.</title>
        <authorList>
            <person name="Murali S."/>
            <person name="Liu Y."/>
            <person name="Vee V."/>
            <person name="English A."/>
            <person name="Wang M."/>
            <person name="Skinner E."/>
            <person name="Han Y."/>
            <person name="Muzny D.M."/>
            <person name="Worley K.C."/>
            <person name="Gibbs R.A."/>
        </authorList>
    </citation>
    <scope>NUCLEOTIDE SEQUENCE</scope>
</reference>
<dbReference type="InterPro" id="IPR000924">
    <property type="entry name" value="Glu/Gln-tRNA-synth"/>
</dbReference>
<evidence type="ECO:0000256" key="17">
    <source>
        <dbReference type="RuleBase" id="RU363037"/>
    </source>
</evidence>
<evidence type="ECO:0000256" key="10">
    <source>
        <dbReference type="ARBA" id="ARBA00044054"/>
    </source>
</evidence>
<dbReference type="PROSITE" id="PS00178">
    <property type="entry name" value="AA_TRNA_LIGASE_I"/>
    <property type="match status" value="1"/>
</dbReference>
<evidence type="ECO:0000256" key="13">
    <source>
        <dbReference type="ARBA" id="ARBA00044313"/>
    </source>
</evidence>
<dbReference type="PRINTS" id="PR00987">
    <property type="entry name" value="TRNASYNTHGLU"/>
</dbReference>
<dbReference type="KEGG" id="spu:583633"/>
<protein>
    <recommendedName>
        <fullName evidence="11">Nondiscriminating glutamyl-tRNA synthetase EARS2, mitochondrial</fullName>
        <ecNumber evidence="3">6.1.1.17</ecNumber>
        <ecNumber evidence="10">6.1.1.24</ecNumber>
    </recommendedName>
    <alternativeName>
        <fullName evidence="13">Glutamate--tRNA(Gln) ligase EARS2, mitochondrial</fullName>
    </alternativeName>
    <alternativeName>
        <fullName evidence="9">Glutamyl-tRNA synthetase</fullName>
    </alternativeName>
    <alternativeName>
        <fullName evidence="12">Mitochondrial glutamyl-tRNA synthetase</fullName>
    </alternativeName>
</protein>
<keyword evidence="18" id="KW-0812">Transmembrane</keyword>
<dbReference type="GO" id="GO:0008270">
    <property type="term" value="F:zinc ion binding"/>
    <property type="evidence" value="ECO:0007669"/>
    <property type="project" value="InterPro"/>
</dbReference>
<dbReference type="FunCoup" id="A0A7M7NM25">
    <property type="interactions" value="930"/>
</dbReference>
<dbReference type="Gene3D" id="3.40.50.620">
    <property type="entry name" value="HUPs"/>
    <property type="match status" value="1"/>
</dbReference>
<evidence type="ECO:0000256" key="7">
    <source>
        <dbReference type="ARBA" id="ARBA00022917"/>
    </source>
</evidence>
<dbReference type="EnsemblMetazoa" id="XM_030981890">
    <property type="protein sequence ID" value="XP_030837750"/>
    <property type="gene ID" value="LOC583633"/>
</dbReference>
<dbReference type="RefSeq" id="XP_030837750.1">
    <property type="nucleotide sequence ID" value="XM_030981890.1"/>
</dbReference>
<evidence type="ECO:0000256" key="14">
    <source>
        <dbReference type="ARBA" id="ARBA00047366"/>
    </source>
</evidence>
<reference evidence="21" key="2">
    <citation type="submission" date="2021-01" db="UniProtKB">
        <authorList>
            <consortium name="EnsemblMetazoa"/>
        </authorList>
    </citation>
    <scope>IDENTIFICATION</scope>
</reference>
<dbReference type="InterPro" id="IPR014729">
    <property type="entry name" value="Rossmann-like_a/b/a_fold"/>
</dbReference>
<dbReference type="AlphaFoldDB" id="A0A7M7NM25"/>
<dbReference type="InterPro" id="IPR045462">
    <property type="entry name" value="aa-tRNA-synth_I_cd-bd"/>
</dbReference>
<evidence type="ECO:0000259" key="19">
    <source>
        <dbReference type="Pfam" id="PF00749"/>
    </source>
</evidence>
<comment type="similarity">
    <text evidence="2">Belongs to the class-I aminoacyl-tRNA synthetase family. Glutamate--tRNA ligase type 1 subfamily.</text>
</comment>
<evidence type="ECO:0000256" key="12">
    <source>
        <dbReference type="ARBA" id="ARBA00044251"/>
    </source>
</evidence>
<dbReference type="GO" id="GO:0005739">
    <property type="term" value="C:mitochondrion"/>
    <property type="evidence" value="ECO:0000318"/>
    <property type="project" value="GO_Central"/>
</dbReference>
<name>A0A7M7NM25_STRPU</name>
<keyword evidence="5 17" id="KW-0547">Nucleotide-binding</keyword>
<dbReference type="Pfam" id="PF19269">
    <property type="entry name" value="Anticodon_2"/>
    <property type="match status" value="1"/>
</dbReference>
<dbReference type="PROSITE" id="PS51257">
    <property type="entry name" value="PROKAR_LIPOPROTEIN"/>
    <property type="match status" value="1"/>
</dbReference>
<dbReference type="InterPro" id="IPR004527">
    <property type="entry name" value="Glu-tRNA-ligase_bac/mito"/>
</dbReference>
<comment type="subcellular location">
    <subcellularLocation>
        <location evidence="1">Mitochondrion</location>
    </subcellularLocation>
</comment>
<dbReference type="GO" id="GO:0050561">
    <property type="term" value="F:glutamate-tRNA(Gln) ligase activity"/>
    <property type="evidence" value="ECO:0007669"/>
    <property type="project" value="UniProtKB-EC"/>
</dbReference>
<dbReference type="InterPro" id="IPR001412">
    <property type="entry name" value="aa-tRNA-synth_I_CS"/>
</dbReference>
<evidence type="ECO:0000256" key="5">
    <source>
        <dbReference type="ARBA" id="ARBA00022741"/>
    </source>
</evidence>
<evidence type="ECO:0000313" key="22">
    <source>
        <dbReference type="Proteomes" id="UP000007110"/>
    </source>
</evidence>
<keyword evidence="8 17" id="KW-0030">Aminoacyl-tRNA synthetase</keyword>
<evidence type="ECO:0000256" key="6">
    <source>
        <dbReference type="ARBA" id="ARBA00022840"/>
    </source>
</evidence>